<comment type="caution">
    <text evidence="3">The sequence shown here is derived from an EMBL/GenBank/DDBJ whole genome shotgun (WGS) entry which is preliminary data.</text>
</comment>
<dbReference type="SUPFAM" id="SSF51206">
    <property type="entry name" value="cAMP-binding domain-like"/>
    <property type="match status" value="2"/>
</dbReference>
<dbReference type="OrthoDB" id="417078at2759"/>
<sequence>MTESQQTHSLPEGNPLKVFAAKDEAPKQSVAPVSPSKPERGKDHMLFQDEEQVTIGVGQRVPVPFTTVDYCDEMSPVADSVAPMRQQTTGQNLSQMNLDPTLLSMIQILKKNPELRNEKDLNFLVPILRENEFFKYSSIQTHHLVDVCQELRHEVMMPGEFVFYQGDYGDKFYILLKGGVQVLVHNSEYGKKGEANEAAPIVKRKKGKTAPSQGFAGNKQGKPTLVIRGDNDDERSLSKKSDDERMRSGSTEPQHQSLKNQKGGVPTSSSKQRNPTSYGLGETNLNIGKSIEPGHQSNVSVTGFEFSGQSMKEKQESSPIRVGDKRDQSIIIIDQEDDAQSLEDLSIDDNRRKTYHCRHDEAFYKRYTEINRLGAGSAFGDLSLMDSKPRMASIRCLEETHFAVLSKHDFNNVLGQIERKKMNEKIQFLRSLPFFSALTKTSIGKLTYQFKDISLIKNQVLYREGEKADFIYIIKQGQFEVTKTITEVSKGLIVGGGKSGGDVQESTKRIFKDPLKAQRVINTQKINLTIKPSKTLLHLFKLERGNIIGDEDLIFHHTSYRTTVKCTSITGVVGCMRREDFVRLENQTFAWHAISHNAKQKDKAIEKRISLKKDVQIEVAKESQSMSSTNYARRVTNTIPAQNERSQSPENSPGSRMAEGHKRERDQLIMEQLQSINRKYTEGGNEPYTDRESVAGGRIQNGYTTLRESSSTYRSPLKQQQQMASTGNYFNSTARISNEHLMRPTSSGTLNSGRGNGGVAEHRRLLSSDHLNPSSIQVDHQQHNQSLANQMKLMVNSSMDFRRMENEEDPYQKRLGSVSLQNRNRPLTGRIGYRHQANNMLLARNRNMLNFQSNPALDQSQQPNHSRMMYNKAAQSVVSMPNYNDQLSRSPPKYYSSLVSAPINPTLLSSMIKSKNENVYRPLAYTIKPGNLVKNVVAEQAKAFRINLGQTEQYSSQAKANQGINQSLRTLMSAASKRTGPTLQSSVYANRASLNKVLLQSPSSHV</sequence>
<feature type="region of interest" description="Disordered" evidence="1">
    <location>
        <begin position="200"/>
        <end position="296"/>
    </location>
</feature>
<gene>
    <name evidence="3" type="ORF">FGO68_gene5672</name>
</gene>
<protein>
    <recommendedName>
        <fullName evidence="2">Cyclic nucleotide-binding domain-containing protein</fullName>
    </recommendedName>
</protein>
<feature type="compositionally biased region" description="Polar residues" evidence="1">
    <location>
        <begin position="248"/>
        <end position="287"/>
    </location>
</feature>
<evidence type="ECO:0000259" key="2">
    <source>
        <dbReference type="PROSITE" id="PS50042"/>
    </source>
</evidence>
<organism evidence="3 4">
    <name type="scientific">Halteria grandinella</name>
    <dbReference type="NCBI Taxonomy" id="5974"/>
    <lineage>
        <taxon>Eukaryota</taxon>
        <taxon>Sar</taxon>
        <taxon>Alveolata</taxon>
        <taxon>Ciliophora</taxon>
        <taxon>Intramacronucleata</taxon>
        <taxon>Spirotrichea</taxon>
        <taxon>Stichotrichia</taxon>
        <taxon>Sporadotrichida</taxon>
        <taxon>Halteriidae</taxon>
        <taxon>Halteria</taxon>
    </lineage>
</organism>
<dbReference type="InterPro" id="IPR000595">
    <property type="entry name" value="cNMP-bd_dom"/>
</dbReference>
<feature type="domain" description="Cyclic nucleotide-binding" evidence="2">
    <location>
        <begin position="135"/>
        <end position="188"/>
    </location>
</feature>
<dbReference type="Gene3D" id="2.60.120.10">
    <property type="entry name" value="Jelly Rolls"/>
    <property type="match status" value="3"/>
</dbReference>
<dbReference type="PROSITE" id="PS50042">
    <property type="entry name" value="CNMP_BINDING_3"/>
    <property type="match status" value="3"/>
</dbReference>
<proteinExistence type="predicted"/>
<feature type="domain" description="Cyclic nucleotide-binding" evidence="2">
    <location>
        <begin position="370"/>
        <end position="431"/>
    </location>
</feature>
<dbReference type="Pfam" id="PF00027">
    <property type="entry name" value="cNMP_binding"/>
    <property type="match status" value="1"/>
</dbReference>
<dbReference type="InterPro" id="IPR014710">
    <property type="entry name" value="RmlC-like_jellyroll"/>
</dbReference>
<dbReference type="InterPro" id="IPR018490">
    <property type="entry name" value="cNMP-bd_dom_sf"/>
</dbReference>
<dbReference type="PANTHER" id="PTHR23011">
    <property type="entry name" value="CYCLIC NUCLEOTIDE-BINDING DOMAIN CONTAINING PROTEIN"/>
    <property type="match status" value="1"/>
</dbReference>
<dbReference type="PANTHER" id="PTHR23011:SF28">
    <property type="entry name" value="CYCLIC NUCLEOTIDE-BINDING DOMAIN CONTAINING PROTEIN"/>
    <property type="match status" value="1"/>
</dbReference>
<evidence type="ECO:0000256" key="1">
    <source>
        <dbReference type="SAM" id="MobiDB-lite"/>
    </source>
</evidence>
<keyword evidence="4" id="KW-1185">Reference proteome</keyword>
<dbReference type="Proteomes" id="UP000785679">
    <property type="component" value="Unassembled WGS sequence"/>
</dbReference>
<feature type="compositionally biased region" description="Polar residues" evidence="1">
    <location>
        <begin position="637"/>
        <end position="654"/>
    </location>
</feature>
<reference evidence="3" key="1">
    <citation type="submission" date="2019-06" db="EMBL/GenBank/DDBJ databases">
        <authorList>
            <person name="Zheng W."/>
        </authorList>
    </citation>
    <scope>NUCLEOTIDE SEQUENCE</scope>
    <source>
        <strain evidence="3">QDHG01</strain>
    </source>
</reference>
<dbReference type="CDD" id="cd00038">
    <property type="entry name" value="CAP_ED"/>
    <property type="match status" value="3"/>
</dbReference>
<evidence type="ECO:0000313" key="4">
    <source>
        <dbReference type="Proteomes" id="UP000785679"/>
    </source>
</evidence>
<feature type="compositionally biased region" description="Basic and acidic residues" evidence="1">
    <location>
        <begin position="234"/>
        <end position="247"/>
    </location>
</feature>
<dbReference type="AlphaFoldDB" id="A0A8J8T6Z1"/>
<accession>A0A8J8T6Z1</accession>
<feature type="region of interest" description="Disordered" evidence="1">
    <location>
        <begin position="637"/>
        <end position="664"/>
    </location>
</feature>
<feature type="domain" description="Cyclic nucleotide-binding" evidence="2">
    <location>
        <begin position="434"/>
        <end position="495"/>
    </location>
</feature>
<feature type="region of interest" description="Disordered" evidence="1">
    <location>
        <begin position="23"/>
        <end position="42"/>
    </location>
</feature>
<evidence type="ECO:0000313" key="3">
    <source>
        <dbReference type="EMBL" id="TNV84634.1"/>
    </source>
</evidence>
<dbReference type="EMBL" id="RRYP01002569">
    <property type="protein sequence ID" value="TNV84634.1"/>
    <property type="molecule type" value="Genomic_DNA"/>
</dbReference>
<name>A0A8J8T6Z1_HALGN</name>